<dbReference type="RefSeq" id="WP_323980029.1">
    <property type="nucleotide sequence ID" value="NZ_JAYKBV010000021.1"/>
</dbReference>
<sequence>MGIGGEKIEIINPQKTKGVNILSPGSNHRSIDNDLKYFIIEDIINFKKGKDAVMIAKNRKLPIFRPSDSDSEDVLNFKPRWENLSTPITIEEISNPSNK</sequence>
<reference evidence="1 2" key="1">
    <citation type="submission" date="2023-12" db="EMBL/GenBank/DDBJ databases">
        <title>Genomic sequences of Capnocytophaga and Parvimonas strains.</title>
        <authorList>
            <person name="Watt R.M."/>
            <person name="Wang M."/>
            <person name="Yang T."/>
            <person name="Tong W.M."/>
        </authorList>
    </citation>
    <scope>NUCLEOTIDE SEQUENCE [LARGE SCALE GENOMIC DNA]</scope>
    <source>
        <strain evidence="1 2">CCUG 13156</strain>
    </source>
</reference>
<organism evidence="1 2">
    <name type="scientific">Capnocytophaga gingivalis</name>
    <dbReference type="NCBI Taxonomy" id="1017"/>
    <lineage>
        <taxon>Bacteria</taxon>
        <taxon>Pseudomonadati</taxon>
        <taxon>Bacteroidota</taxon>
        <taxon>Flavobacteriia</taxon>
        <taxon>Flavobacteriales</taxon>
        <taxon>Flavobacteriaceae</taxon>
        <taxon>Capnocytophaga</taxon>
    </lineage>
</organism>
<evidence type="ECO:0000313" key="2">
    <source>
        <dbReference type="Proteomes" id="UP001324270"/>
    </source>
</evidence>
<keyword evidence="2" id="KW-1185">Reference proteome</keyword>
<protein>
    <submittedName>
        <fullName evidence="1">Uncharacterized protein</fullName>
    </submittedName>
</protein>
<gene>
    <name evidence="1" type="ORF">VJJ49_12210</name>
</gene>
<proteinExistence type="predicted"/>
<dbReference type="Proteomes" id="UP001324270">
    <property type="component" value="Unassembled WGS sequence"/>
</dbReference>
<evidence type="ECO:0000313" key="1">
    <source>
        <dbReference type="EMBL" id="MEB3041442.1"/>
    </source>
</evidence>
<comment type="caution">
    <text evidence="1">The sequence shown here is derived from an EMBL/GenBank/DDBJ whole genome shotgun (WGS) entry which is preliminary data.</text>
</comment>
<accession>A0ABU5YBW1</accession>
<name>A0ABU5YBW1_9FLAO</name>
<dbReference type="EMBL" id="JAYKBV010000021">
    <property type="protein sequence ID" value="MEB3041442.1"/>
    <property type="molecule type" value="Genomic_DNA"/>
</dbReference>